<accession>A0A2W6NCR9</accession>
<evidence type="ECO:0000313" key="1">
    <source>
        <dbReference type="EMBL" id="PZT53764.1"/>
    </source>
</evidence>
<evidence type="ECO:0000313" key="2">
    <source>
        <dbReference type="Proteomes" id="UP000249204"/>
    </source>
</evidence>
<gene>
    <name evidence="1" type="ORF">DN757_20630</name>
</gene>
<dbReference type="AlphaFoldDB" id="A0A2W6NCR9"/>
<proteinExistence type="predicted"/>
<name>A0A2W6NCR9_9BACL</name>
<dbReference type="EMBL" id="QKWW01000062">
    <property type="protein sequence ID" value="PZT53764.1"/>
    <property type="molecule type" value="Genomic_DNA"/>
</dbReference>
<protein>
    <submittedName>
        <fullName evidence="1">Uncharacterized protein</fullName>
    </submittedName>
</protein>
<organism evidence="1 2">
    <name type="scientific">Paenibacillus silvae</name>
    <dbReference type="NCBI Taxonomy" id="1325358"/>
    <lineage>
        <taxon>Bacteria</taxon>
        <taxon>Bacillati</taxon>
        <taxon>Bacillota</taxon>
        <taxon>Bacilli</taxon>
        <taxon>Bacillales</taxon>
        <taxon>Paenibacillaceae</taxon>
        <taxon>Paenibacillus</taxon>
    </lineage>
</organism>
<comment type="caution">
    <text evidence="1">The sequence shown here is derived from an EMBL/GenBank/DDBJ whole genome shotgun (WGS) entry which is preliminary data.</text>
</comment>
<reference evidence="1 2" key="1">
    <citation type="submission" date="2018-06" db="EMBL/GenBank/DDBJ databases">
        <title>Isolation of heavy metals resistant Paenibacillus silvae NC2 from Gold-Copper mine in ZiJin, China.</title>
        <authorList>
            <person name="Xu J."/>
            <person name="Mazhar H.S."/>
            <person name="Rensing C."/>
        </authorList>
    </citation>
    <scope>NUCLEOTIDE SEQUENCE [LARGE SCALE GENOMIC DNA]</scope>
    <source>
        <strain evidence="1 2">NC2</strain>
    </source>
</reference>
<sequence>MEAMIPCAQAIVRIDYVIMLTLKTVAEPPQLQAKRNQTRLIRITLVLQSKYPIKGSDNGRCKRHNNQIASRISNDLRKRYLGYILRFYFLTNSGKLI</sequence>
<dbReference type="Proteomes" id="UP000249204">
    <property type="component" value="Unassembled WGS sequence"/>
</dbReference>